<keyword evidence="2" id="KW-0540">Nuclease</keyword>
<evidence type="ECO:0000313" key="2">
    <source>
        <dbReference type="EMBL" id="NBI35098.1"/>
    </source>
</evidence>
<feature type="domain" description="Restriction endonuclease type II NotI" evidence="1">
    <location>
        <begin position="20"/>
        <end position="203"/>
    </location>
</feature>
<evidence type="ECO:0000259" key="1">
    <source>
        <dbReference type="Pfam" id="PF12183"/>
    </source>
</evidence>
<keyword evidence="2" id="KW-0378">Hydrolase</keyword>
<gene>
    <name evidence="2" type="ORF">D1639_08675</name>
</gene>
<sequence>MAGTIVDFFGYRAEDTSHDAAQAAERSFCPFIHDTCTKTLGRDGCRSGVCSVKQINSPNRIICCPNRLYADDYEILKIIAKKTFGYDYGLYSGRVAVAKACQEGGAVAVFGHRWGGELRLPKREGAGNYFADWVLARLDESGVLQEFTSIEVQTIDTTGNYRDSRNALLRDRLIAKSTVGLNWENVSKRIIPQLVYKGQVLQREPLCRSGLWFVTPETVYGRIIQRLGGEENLAFGYAPQPGALHFLRYDYSSDGIENGRPLALEVVGEGCTTVEQVQAAFNRIRLPESGVYGKALCQALYNRDTVFEEEELDD</sequence>
<dbReference type="InterPro" id="IPR022009">
    <property type="entry name" value="Resctriction_endonuc_II_NotI"/>
</dbReference>
<accession>A0A7C9JNX0</accession>
<dbReference type="GO" id="GO:0004519">
    <property type="term" value="F:endonuclease activity"/>
    <property type="evidence" value="ECO:0007669"/>
    <property type="project" value="UniProtKB-KW"/>
</dbReference>
<dbReference type="Pfam" id="PF12183">
    <property type="entry name" value="NotI"/>
    <property type="match status" value="1"/>
</dbReference>
<keyword evidence="2" id="KW-0255">Endonuclease</keyword>
<reference evidence="2" key="1">
    <citation type="submission" date="2018-08" db="EMBL/GenBank/DDBJ databases">
        <title>Murine metabolic-syndrome-specific gut microbial biobank.</title>
        <authorList>
            <person name="Liu C."/>
        </authorList>
    </citation>
    <scope>NUCLEOTIDE SEQUENCE [LARGE SCALE GENOMIC DNA]</scope>
    <source>
        <strain evidence="2">Z82</strain>
    </source>
</reference>
<comment type="caution">
    <text evidence="2">The sequence shown here is derived from an EMBL/GenBank/DDBJ whole genome shotgun (WGS) entry which is preliminary data.</text>
</comment>
<organism evidence="2">
    <name type="scientific">Muribaculaceae bacterium Z82</name>
    <dbReference type="NCBI Taxonomy" id="2304548"/>
    <lineage>
        <taxon>Bacteria</taxon>
        <taxon>Pseudomonadati</taxon>
        <taxon>Bacteroidota</taxon>
        <taxon>Bacteroidia</taxon>
        <taxon>Bacteroidales</taxon>
        <taxon>Muribaculaceae</taxon>
    </lineage>
</organism>
<dbReference type="EMBL" id="QWKH01000074">
    <property type="protein sequence ID" value="NBI35098.1"/>
    <property type="molecule type" value="Genomic_DNA"/>
</dbReference>
<name>A0A7C9JNX0_9BACT</name>
<dbReference type="AlphaFoldDB" id="A0A7C9JNX0"/>
<protein>
    <submittedName>
        <fullName evidence="2">Restriction endonuclease</fullName>
    </submittedName>
</protein>
<proteinExistence type="predicted"/>